<accession>A0A542DJX1</accession>
<evidence type="ECO:0000313" key="3">
    <source>
        <dbReference type="Proteomes" id="UP000320876"/>
    </source>
</evidence>
<reference evidence="2 3" key="1">
    <citation type="submission" date="2019-06" db="EMBL/GenBank/DDBJ databases">
        <title>Sequencing the genomes of 1000 actinobacteria strains.</title>
        <authorList>
            <person name="Klenk H.-P."/>
        </authorList>
    </citation>
    <scope>NUCLEOTIDE SEQUENCE [LARGE SCALE GENOMIC DNA]</scope>
    <source>
        <strain evidence="2 3">DSM 45679</strain>
    </source>
</reference>
<dbReference type="Proteomes" id="UP000320876">
    <property type="component" value="Unassembled WGS sequence"/>
</dbReference>
<dbReference type="PANTHER" id="PTHR40078">
    <property type="entry name" value="INTEGRAL MEMBRANE PROTEIN-RELATED"/>
    <property type="match status" value="1"/>
</dbReference>
<name>A0A542DJX1_AMYCI</name>
<keyword evidence="1" id="KW-1133">Transmembrane helix</keyword>
<keyword evidence="1" id="KW-0812">Transmembrane</keyword>
<keyword evidence="3" id="KW-1185">Reference proteome</keyword>
<evidence type="ECO:0000256" key="1">
    <source>
        <dbReference type="SAM" id="Phobius"/>
    </source>
</evidence>
<dbReference type="Pfam" id="PF19700">
    <property type="entry name" value="DUF6198"/>
    <property type="match status" value="1"/>
</dbReference>
<keyword evidence="1" id="KW-0472">Membrane</keyword>
<feature type="transmembrane region" description="Helical" evidence="1">
    <location>
        <begin position="62"/>
        <end position="80"/>
    </location>
</feature>
<dbReference type="InterPro" id="IPR038750">
    <property type="entry name" value="YczE/YyaS-like"/>
</dbReference>
<organism evidence="2 3">
    <name type="scientific">Amycolatopsis cihanbeyliensis</name>
    <dbReference type="NCBI Taxonomy" id="1128664"/>
    <lineage>
        <taxon>Bacteria</taxon>
        <taxon>Bacillati</taxon>
        <taxon>Actinomycetota</taxon>
        <taxon>Actinomycetes</taxon>
        <taxon>Pseudonocardiales</taxon>
        <taxon>Pseudonocardiaceae</taxon>
        <taxon>Amycolatopsis</taxon>
    </lineage>
</organism>
<dbReference type="AlphaFoldDB" id="A0A542DJX1"/>
<evidence type="ECO:0000313" key="2">
    <source>
        <dbReference type="EMBL" id="TQJ03401.1"/>
    </source>
</evidence>
<gene>
    <name evidence="2" type="ORF">FB471_3157</name>
</gene>
<feature type="transmembrane region" description="Helical" evidence="1">
    <location>
        <begin position="114"/>
        <end position="138"/>
    </location>
</feature>
<dbReference type="PANTHER" id="PTHR40078:SF1">
    <property type="entry name" value="INTEGRAL MEMBRANE PROTEIN"/>
    <property type="match status" value="1"/>
</dbReference>
<proteinExistence type="predicted"/>
<feature type="transmembrane region" description="Helical" evidence="1">
    <location>
        <begin position="87"/>
        <end position="108"/>
    </location>
</feature>
<sequence length="223" mass="23407">MSGVAQPVLHPVRVSVAPARRLPQLVGGLILYGVSMAMMTRAGLGLDPWNVLHEGLMKHTGLSFGTVTALASMAALLLWIPLRQRPGVGTVANIVIIAAVVDLVRLVLPAQHTFGWQLTLLLGGVALNAFATATYVGARLGPGPRDGLMTGLSRRTGRSIRLIRTCIEVAVVAVGWLLGGTLGGGTVLYALSIGPLTQAFLRRVTWRERPVSRPAGESAPCAA</sequence>
<comment type="caution">
    <text evidence="2">The sequence shown here is derived from an EMBL/GenBank/DDBJ whole genome shotgun (WGS) entry which is preliminary data.</text>
</comment>
<protein>
    <submittedName>
        <fullName evidence="2">Putative membrane protein YczE</fullName>
    </submittedName>
</protein>
<dbReference type="EMBL" id="VFML01000001">
    <property type="protein sequence ID" value="TQJ03401.1"/>
    <property type="molecule type" value="Genomic_DNA"/>
</dbReference>
<feature type="transmembrane region" description="Helical" evidence="1">
    <location>
        <begin position="22"/>
        <end position="42"/>
    </location>
</feature>